<protein>
    <recommendedName>
        <fullName evidence="4">DUF3631 domain-containing protein</fullName>
    </recommendedName>
</protein>
<evidence type="ECO:0000313" key="2">
    <source>
        <dbReference type="EMBL" id="MBJ7596776.1"/>
    </source>
</evidence>
<name>A0A934K5J3_9BACT</name>
<organism evidence="2 3">
    <name type="scientific">Candidatus Nephthysia bennettiae</name>
    <dbReference type="NCBI Taxonomy" id="3127016"/>
    <lineage>
        <taxon>Bacteria</taxon>
        <taxon>Bacillati</taxon>
        <taxon>Candidatus Dormiibacterota</taxon>
        <taxon>Candidatus Dormibacteria</taxon>
        <taxon>Candidatus Dormibacterales</taxon>
        <taxon>Candidatus Dormibacteraceae</taxon>
        <taxon>Candidatus Nephthysia</taxon>
    </lineage>
</organism>
<accession>A0A934K5J3</accession>
<feature type="compositionally biased region" description="Acidic residues" evidence="1">
    <location>
        <begin position="14"/>
        <end position="23"/>
    </location>
</feature>
<evidence type="ECO:0000256" key="1">
    <source>
        <dbReference type="SAM" id="MobiDB-lite"/>
    </source>
</evidence>
<keyword evidence="3" id="KW-1185">Reference proteome</keyword>
<evidence type="ECO:0008006" key="4">
    <source>
        <dbReference type="Google" id="ProtNLM"/>
    </source>
</evidence>
<dbReference type="Proteomes" id="UP000612893">
    <property type="component" value="Unassembled WGS sequence"/>
</dbReference>
<reference evidence="2" key="1">
    <citation type="submission" date="2020-10" db="EMBL/GenBank/DDBJ databases">
        <title>Ca. Dormibacterota MAGs.</title>
        <authorList>
            <person name="Montgomery K."/>
        </authorList>
    </citation>
    <scope>NUCLEOTIDE SEQUENCE [LARGE SCALE GENOMIC DNA]</scope>
    <source>
        <strain evidence="2">SC8812_S17_10</strain>
    </source>
</reference>
<sequence length="141" mass="15853">MSQEYGRLAPSLDGFDEAVEPDDNPGLPTLELDATRLESKESRRETLSRLDHLLEELELANLAELPTPPRRVVHALSQQGLPNARSFTILELIEIVLNSQGPLMKANRSGLRTLYLETDEDAGRRRYPRWDSDARWGATGS</sequence>
<feature type="region of interest" description="Disordered" evidence="1">
    <location>
        <begin position="1"/>
        <end position="31"/>
    </location>
</feature>
<dbReference type="AlphaFoldDB" id="A0A934K5J3"/>
<dbReference type="EMBL" id="JAEKNR010000023">
    <property type="protein sequence ID" value="MBJ7596776.1"/>
    <property type="molecule type" value="Genomic_DNA"/>
</dbReference>
<dbReference type="RefSeq" id="WP_338198606.1">
    <property type="nucleotide sequence ID" value="NZ_JAEKNR010000023.1"/>
</dbReference>
<proteinExistence type="predicted"/>
<gene>
    <name evidence="2" type="ORF">JF922_01630</name>
</gene>
<evidence type="ECO:0000313" key="3">
    <source>
        <dbReference type="Proteomes" id="UP000612893"/>
    </source>
</evidence>
<comment type="caution">
    <text evidence="2">The sequence shown here is derived from an EMBL/GenBank/DDBJ whole genome shotgun (WGS) entry which is preliminary data.</text>
</comment>